<accession>A0A6C0KIP8</accession>
<reference evidence="2" key="1">
    <citation type="journal article" date="2020" name="Nature">
        <title>Giant virus diversity and host interactions through global metagenomics.</title>
        <authorList>
            <person name="Schulz F."/>
            <person name="Roux S."/>
            <person name="Paez-Espino D."/>
            <person name="Jungbluth S."/>
            <person name="Walsh D.A."/>
            <person name="Denef V.J."/>
            <person name="McMahon K.D."/>
            <person name="Konstantinidis K.T."/>
            <person name="Eloe-Fadrosh E.A."/>
            <person name="Kyrpides N.C."/>
            <person name="Woyke T."/>
        </authorList>
    </citation>
    <scope>NUCLEOTIDE SEQUENCE</scope>
    <source>
        <strain evidence="2">GVMAG-S-3300011013-78</strain>
    </source>
</reference>
<feature type="compositionally biased region" description="Acidic residues" evidence="1">
    <location>
        <begin position="256"/>
        <end position="266"/>
    </location>
</feature>
<protein>
    <submittedName>
        <fullName evidence="2">Uncharacterized protein</fullName>
    </submittedName>
</protein>
<organism evidence="2">
    <name type="scientific">viral metagenome</name>
    <dbReference type="NCBI Taxonomy" id="1070528"/>
    <lineage>
        <taxon>unclassified sequences</taxon>
        <taxon>metagenomes</taxon>
        <taxon>organismal metagenomes</taxon>
    </lineage>
</organism>
<dbReference type="AlphaFoldDB" id="A0A6C0KIP8"/>
<evidence type="ECO:0000313" key="2">
    <source>
        <dbReference type="EMBL" id="QHU16178.1"/>
    </source>
</evidence>
<proteinExistence type="predicted"/>
<sequence length="298" mass="34038">MANSVTDMITRMKEFDVNKLVYKPPKQNTRGGKNVGITLDNHKVILQFPLVFTWGANELKDKDTDKPISYSVSLQLNKEGNVNKFYESMKAFENKIIADAVKNCKQWFGKSKMTEDVVRALFYPILKYPMNKQTEEPDYTRNPTLKLKIPYWDEKFTIELYDMDRKSLYNSEMTDISPLNIIPTGSHLVGLMECGGVWFAAGRFGVTWKLLQAKVRQPLKIKGFCILDDSDDEEALEEISKKENEEVMNNNNVVMDSEDEDEDEIVSEPPPKIEEPAPVKVVKKKKIVKKKTVAAAAA</sequence>
<feature type="region of interest" description="Disordered" evidence="1">
    <location>
        <begin position="246"/>
        <end position="277"/>
    </location>
</feature>
<evidence type="ECO:0000256" key="1">
    <source>
        <dbReference type="SAM" id="MobiDB-lite"/>
    </source>
</evidence>
<name>A0A6C0KIP8_9ZZZZ</name>
<dbReference type="EMBL" id="MN740877">
    <property type="protein sequence ID" value="QHU16178.1"/>
    <property type="molecule type" value="Genomic_DNA"/>
</dbReference>